<feature type="compositionally biased region" description="Polar residues" evidence="1">
    <location>
        <begin position="373"/>
        <end position="382"/>
    </location>
</feature>
<organism evidence="2 3">
    <name type="scientific">Lunasporangiospora selenospora</name>
    <dbReference type="NCBI Taxonomy" id="979761"/>
    <lineage>
        <taxon>Eukaryota</taxon>
        <taxon>Fungi</taxon>
        <taxon>Fungi incertae sedis</taxon>
        <taxon>Mucoromycota</taxon>
        <taxon>Mortierellomycotina</taxon>
        <taxon>Mortierellomycetes</taxon>
        <taxon>Mortierellales</taxon>
        <taxon>Mortierellaceae</taxon>
        <taxon>Lunasporangiospora</taxon>
    </lineage>
</organism>
<gene>
    <name evidence="2" type="ORF">BGW38_008130</name>
</gene>
<reference evidence="2" key="1">
    <citation type="journal article" date="2020" name="Fungal Divers.">
        <title>Resolving the Mortierellaceae phylogeny through synthesis of multi-gene phylogenetics and phylogenomics.</title>
        <authorList>
            <person name="Vandepol N."/>
            <person name="Liber J."/>
            <person name="Desiro A."/>
            <person name="Na H."/>
            <person name="Kennedy M."/>
            <person name="Barry K."/>
            <person name="Grigoriev I.V."/>
            <person name="Miller A.N."/>
            <person name="O'Donnell K."/>
            <person name="Stajich J.E."/>
            <person name="Bonito G."/>
        </authorList>
    </citation>
    <scope>NUCLEOTIDE SEQUENCE</scope>
    <source>
        <strain evidence="2">KOD1015</strain>
    </source>
</reference>
<keyword evidence="3" id="KW-1185">Reference proteome</keyword>
<evidence type="ECO:0000313" key="3">
    <source>
        <dbReference type="Proteomes" id="UP000780801"/>
    </source>
</evidence>
<comment type="caution">
    <text evidence="2">The sequence shown here is derived from an EMBL/GenBank/DDBJ whole genome shotgun (WGS) entry which is preliminary data.</text>
</comment>
<feature type="region of interest" description="Disordered" evidence="1">
    <location>
        <begin position="370"/>
        <end position="409"/>
    </location>
</feature>
<name>A0A9P6KGM6_9FUNG</name>
<accession>A0A9P6KGM6</accession>
<dbReference type="AlphaFoldDB" id="A0A9P6KGM6"/>
<evidence type="ECO:0000256" key="1">
    <source>
        <dbReference type="SAM" id="MobiDB-lite"/>
    </source>
</evidence>
<evidence type="ECO:0000313" key="2">
    <source>
        <dbReference type="EMBL" id="KAF9583915.1"/>
    </source>
</evidence>
<proteinExistence type="predicted"/>
<dbReference type="EMBL" id="JAABOA010000551">
    <property type="protein sequence ID" value="KAF9583915.1"/>
    <property type="molecule type" value="Genomic_DNA"/>
</dbReference>
<dbReference type="Proteomes" id="UP000780801">
    <property type="component" value="Unassembled WGS sequence"/>
</dbReference>
<sequence>MGCSMTLYVWGSHPSIHILFDKFQEYDRPFVAPQEPTQLSPLGRQLFRYAVQHLPEYNGLSRVKQMDIYAAASSIAHLHMDDASVVFGEDLPYLINQMMNPTFSNTSELIAFALKSMQDDARNDDGSVNIRKLGWLIDNEIGGLAKASISGDHSDERNLILLELQRIIFSLCQEDIIPRPDDTEQKSQRVWQRILDVLFYNTRISVIIGETGSEIDSVGRIENSVQIVTPNDRQSTPGKIDCKLVVSLVKAKKWSFKTISNFGMVSPMESSQQAEKLVRENMRLNHSIFKSTLPDQPFYFLEIHGYSAQLYRFMRHDSVYTCGKTLEEELILPTCMSELEWFMDGKCLSTLLELRSHFIEIAQKLQSEHTRPLKTTVNSSSPLLRPVVSRPREDQTSPLLPVRKKSRSL</sequence>
<dbReference type="OrthoDB" id="2415739at2759"/>
<protein>
    <submittedName>
        <fullName evidence="2">Uncharacterized protein</fullName>
    </submittedName>
</protein>